<sequence>MVRHQGTVIAFAVDDKRRIVYTVLDLSSFDEKKGELDVAYWSENPAELPFPAEVVKVGYAVAGATAMPAVKKGGRTEAGVDEVLTPEETDPFLSSTARLTAPDAPFQVISDGSHVVVLRQAIARGHADAVFTLADGVGSSGDSGRVDVVKSGTTPAPVVDGTLLCDRFLLVGGRLKPVAEVRFKRSRHKTRPASEKDSLGPADMDGKAFFEPTQELDLIRNLTGGRFTAVLTPTAMQGQRRWQFFAHNSATGRIDSFNIEQDPDGLFNTQGSRYWTSPDPAYRGSVYERAPGICPFTSLPLVPVTPDVPHPETALQFNGTSNYLNMGDAPKLKFQGRAYAVEAWVKPRAAGGPVLARGSGAAGQGGFQLRITGTGQVALDHSGGTLTSLQNIQAGTWAHIAASFDGTTATLYIDGAFSGDKALPTSGDGTALLHIGAKPGGPFYSGTIDEVRIWNRARGQSEIADSSRYRLIGNEPGLAAYYRFDEGSGTTAYDQTDTAAHANLDSAPQWVTSQAPVGEHPGVRRDSFTLAGRDIVSGLTSTLYYQQEDAVSGYQDTPKPAKRNARVLLACATRPTGNATADAHIATVDLGVGIDGRLADIPDVVTLTELGRPVEQTSDQVSAQQQILTGIEQQAAALQSEVNNLTEEKTTLEQAIAASTNAAANDPARWIVQLRGRYDSTLGAYALGNSLPAQGNRVGLISKNNLYLEWRLVRAGSATAYGNPTYALVSDNSPSLAVQAIYYDRYITELKPFNASEPWQQWSVRGSWNTSVQFQLAGHDIWINEQSADRLADNAAAALSFTVEKVRIIPDTTLQAKVDRLAVVNPLLDQRKRELIAKTAEIQPAREELARRTAALLGDSDLVLPVPHIAIDVNGLSSAGALLKFARTAAAPALMNGAAGRVALYFQGSNGQFFAAYLDISVQRGSQQLTGGGQTVLLTARDAGVDLAGTTVKVTDHTVGGAVVGRLCDLTLTRGAESETFRGLPRVARELAAVVSGSADEGVPVGTVDRVQDRTVTLAAGAPVALPAAGYVRIGDTFHQVATAVESGATRVTLTVEPSAESVGAIVSLVRYDPSLAVASRPGASLSGGSQWVTVSAAKADVPVANGTATALVPGHGPRWRGDSPGRAFALDGKAQRLSLPAARLPQVTAPAGDLSMETWVLPTVIPSPGTRLLHLNSSGTRAALALAQGPLDGGMLLDGVNDAMQINGADPTQTDFTIECWLKRAANLTAVDTIVSCATNGLTVGFTADGKFSFGFGTGTAAQTLTTTVAYTDSDWHHWAVTFDRTSKVQVIYRDGVEVTRRTATAVPAASTYLIVGRTDVSTFIHFSGGLAELRTWNTARTAADISTARTRRAIPGESGLAGAWIYDRTAQDTTVPDAQWFFTDISGNGRHGGVWGNPAMSESAIKGYRALAGAGDKTRISREVYPAGQWAHLAAVYEESWALRFNGSSWAETPDADALDLTEDLTIEVFAQIDLTGLRQGIVSKGLLGDGESGSTPYQFSILPGGKLEFAFEEPGSVIRRYTSTTSVTNGFHRLAVVRKAGKSTEEVRGTKNITYKDQDGTNQTKTVDVVDRVDTKTWDDIVFVIDGTEAGTGRYTGPGPRGNDGPLEIGRARQGSSVHFFWGAIGEVRIWARARDTAQLGTPVQPRDEGLIARWTFEENTGSTTADPVGGYDLKLRGARWTTDPDPGASSFTLYRNGQPIPTDTPTGSPLGDWGSDQLTLGARKNTSGTHDQLYEGVLEEVRLWRTARTPEQILDSLFTRLKGDKQDLLGYWPFDTASTTATPETAALQDQSLRGNHLDPATTNPPLTLSTAPVSTDTAAVRSALSGIRTPFHELITAPPAATEYADLQYTATGEAQGVLKRAYTHLKDGTWHLITGYKVGDLISEWVSQIQYDPQLIGYIEGAPPVPSENLTSTVHDPEGCSSVTFRQAEEVTSTLSSDTEKSVNTAFNIAAGLDTDAQILMITAPLGIGTAQPLASVNVKLRVGGSFEFSNAWTDETSVSQGTTTERDTTATLTGHWEDPAKILNTAIGRRYVPANTGYALVQSETADVYALRLAHTGALVAYRMMPNPDIPKDWNIISFPLNPQYTKQGTLDGGVGFDDQGKVLDPAYPNARQRGDYSYFKPREAYALKRRILREHQELESFYNNVSTETGDSDPTGDRAKRLLESFSGPLPPAPDKNPPDQATSAFANRNIANTYVWTADGGFFAETTGTVDVITQTTGGSYSLSGAVTLGMEIGFEVAGIGAGFQMDASIGGGMTTTRHRSKESTRTHSLDVECNPTRDLQQYDTAGKPQYDTKGKPILAPGKVDAYRFMTFYLGQDNTHFDDFYNKVADPTWLANSNDAAAAALRQARQSDTKPPCWRILHRVTYISRILPAIPTATAPPLEKALRDIDIPSNYQLIQRLNPYTSSATGSLGELATATRDALSVHLPQLLPHAIEITQFLADYYGITD</sequence>
<keyword evidence="3" id="KW-0175">Coiled coil</keyword>
<feature type="domain" description="LamG-like jellyroll fold" evidence="5">
    <location>
        <begin position="1215"/>
        <end position="1345"/>
    </location>
</feature>
<reference evidence="6 7" key="1">
    <citation type="submission" date="2019-07" db="EMBL/GenBank/DDBJ databases">
        <authorList>
            <person name="Zhu P."/>
        </authorList>
    </citation>
    <scope>NUCLEOTIDE SEQUENCE [LARGE SCALE GENOMIC DNA]</scope>
    <source>
        <strain evidence="6 7">SSL-25</strain>
    </source>
</reference>
<dbReference type="InterPro" id="IPR006558">
    <property type="entry name" value="LamG-like"/>
</dbReference>
<dbReference type="EMBL" id="CP042266">
    <property type="protein sequence ID" value="QDY81389.1"/>
    <property type="molecule type" value="Genomic_DNA"/>
</dbReference>
<keyword evidence="2" id="KW-1015">Disulfide bond</keyword>
<feature type="coiled-coil region" evidence="3">
    <location>
        <begin position="628"/>
        <end position="662"/>
    </location>
</feature>
<dbReference type="KEGG" id="sqz:FQU76_29750"/>
<protein>
    <submittedName>
        <fullName evidence="6">LamG domain-containing protein</fullName>
    </submittedName>
</protein>
<organism evidence="6 7">
    <name type="scientific">Streptomyces qinzhouensis</name>
    <dbReference type="NCBI Taxonomy" id="2599401"/>
    <lineage>
        <taxon>Bacteria</taxon>
        <taxon>Bacillati</taxon>
        <taxon>Actinomycetota</taxon>
        <taxon>Actinomycetes</taxon>
        <taxon>Kitasatosporales</taxon>
        <taxon>Streptomycetaceae</taxon>
        <taxon>Streptomyces</taxon>
    </lineage>
</organism>
<evidence type="ECO:0000313" key="6">
    <source>
        <dbReference type="EMBL" id="QDY81389.1"/>
    </source>
</evidence>
<dbReference type="Pfam" id="PF13385">
    <property type="entry name" value="Laminin_G_3"/>
    <property type="match status" value="4"/>
</dbReference>
<feature type="region of interest" description="Disordered" evidence="4">
    <location>
        <begin position="2172"/>
        <end position="2191"/>
    </location>
</feature>
<dbReference type="OrthoDB" id="463714at2"/>
<dbReference type="InterPro" id="IPR013320">
    <property type="entry name" value="ConA-like_dom_sf"/>
</dbReference>
<dbReference type="PANTHER" id="PTHR47635:SF2">
    <property type="entry name" value="LAMG-LIKE JELLYROLL FOLD DOMAIN-CONTAINING PROTEIN"/>
    <property type="match status" value="1"/>
</dbReference>
<feature type="region of interest" description="Disordered" evidence="4">
    <location>
        <begin position="1694"/>
        <end position="1714"/>
    </location>
</feature>
<gene>
    <name evidence="6" type="ORF">FQU76_29750</name>
</gene>
<dbReference type="SMART" id="SM00560">
    <property type="entry name" value="LamGL"/>
    <property type="match status" value="2"/>
</dbReference>
<accession>A0A5B8IUG4</accession>
<evidence type="ECO:0000256" key="1">
    <source>
        <dbReference type="ARBA" id="ARBA00022729"/>
    </source>
</evidence>
<feature type="compositionally biased region" description="Polar residues" evidence="4">
    <location>
        <begin position="1694"/>
        <end position="1711"/>
    </location>
</feature>
<dbReference type="Proteomes" id="UP000320580">
    <property type="component" value="Chromosome"/>
</dbReference>
<dbReference type="SUPFAM" id="SSF49899">
    <property type="entry name" value="Concanavalin A-like lectins/glucanases"/>
    <property type="match status" value="4"/>
</dbReference>
<keyword evidence="7" id="KW-1185">Reference proteome</keyword>
<evidence type="ECO:0000259" key="5">
    <source>
        <dbReference type="SMART" id="SM00560"/>
    </source>
</evidence>
<evidence type="ECO:0000313" key="7">
    <source>
        <dbReference type="Proteomes" id="UP000320580"/>
    </source>
</evidence>
<feature type="region of interest" description="Disordered" evidence="4">
    <location>
        <begin position="186"/>
        <end position="206"/>
    </location>
</feature>
<feature type="domain" description="LamG-like jellyroll fold" evidence="5">
    <location>
        <begin position="337"/>
        <end position="461"/>
    </location>
</feature>
<proteinExistence type="predicted"/>
<dbReference type="Gene3D" id="2.60.120.200">
    <property type="match status" value="4"/>
</dbReference>
<keyword evidence="1" id="KW-0732">Signal</keyword>
<dbReference type="PANTHER" id="PTHR47635">
    <property type="entry name" value="CUB DOMAIN-CONTAINING PROTEIN"/>
    <property type="match status" value="1"/>
</dbReference>
<evidence type="ECO:0000256" key="3">
    <source>
        <dbReference type="SAM" id="Coils"/>
    </source>
</evidence>
<evidence type="ECO:0000256" key="4">
    <source>
        <dbReference type="SAM" id="MobiDB-lite"/>
    </source>
</evidence>
<evidence type="ECO:0000256" key="2">
    <source>
        <dbReference type="ARBA" id="ARBA00023157"/>
    </source>
</evidence>
<feature type="compositionally biased region" description="Basic and acidic residues" evidence="4">
    <location>
        <begin position="192"/>
        <end position="206"/>
    </location>
</feature>
<name>A0A5B8IUG4_9ACTN</name>